<evidence type="ECO:0000256" key="8">
    <source>
        <dbReference type="ARBA" id="ARBA00023077"/>
    </source>
</evidence>
<evidence type="ECO:0000256" key="11">
    <source>
        <dbReference type="ARBA" id="ARBA00023237"/>
    </source>
</evidence>
<evidence type="ECO:0000256" key="12">
    <source>
        <dbReference type="PROSITE-ProRule" id="PRU01360"/>
    </source>
</evidence>
<feature type="domain" description="TonB-dependent receptor-like beta-barrel" evidence="15">
    <location>
        <begin position="214"/>
        <end position="611"/>
    </location>
</feature>
<evidence type="ECO:0000256" key="2">
    <source>
        <dbReference type="ARBA" id="ARBA00009810"/>
    </source>
</evidence>
<keyword evidence="10 17" id="KW-0675">Receptor</keyword>
<reference evidence="17 18" key="1">
    <citation type="submission" date="2020-11" db="EMBL/GenBank/DDBJ databases">
        <title>WGS of Herminiimonas contaminans strain Marseille-Q4544 isolated from planarians Schmidtea mediterranea.</title>
        <authorList>
            <person name="Kangale L."/>
        </authorList>
    </citation>
    <scope>NUCLEOTIDE SEQUENCE [LARGE SCALE GENOMIC DNA]</scope>
    <source>
        <strain evidence="17 18">Marseille-Q4544</strain>
    </source>
</reference>
<protein>
    <submittedName>
        <fullName evidence="17">TonB-dependent receptor</fullName>
    </submittedName>
</protein>
<evidence type="ECO:0000256" key="1">
    <source>
        <dbReference type="ARBA" id="ARBA00004571"/>
    </source>
</evidence>
<dbReference type="Proteomes" id="UP000657372">
    <property type="component" value="Unassembled WGS sequence"/>
</dbReference>
<evidence type="ECO:0000256" key="10">
    <source>
        <dbReference type="ARBA" id="ARBA00023170"/>
    </source>
</evidence>
<dbReference type="PANTHER" id="PTHR30069:SF53">
    <property type="entry name" value="COLICIN I RECEPTOR-RELATED"/>
    <property type="match status" value="1"/>
</dbReference>
<dbReference type="Pfam" id="PF07715">
    <property type="entry name" value="Plug"/>
    <property type="match status" value="1"/>
</dbReference>
<comment type="caution">
    <text evidence="17">The sequence shown here is derived from an EMBL/GenBank/DDBJ whole genome shotgun (WGS) entry which is preliminary data.</text>
</comment>
<dbReference type="Gene3D" id="2.170.130.10">
    <property type="entry name" value="TonB-dependent receptor, plug domain"/>
    <property type="match status" value="1"/>
</dbReference>
<dbReference type="Gene3D" id="2.40.170.20">
    <property type="entry name" value="TonB-dependent receptor, beta-barrel domain"/>
    <property type="match status" value="1"/>
</dbReference>
<name>A0ABS0EPT0_9BURK</name>
<keyword evidence="8 13" id="KW-0798">TonB box</keyword>
<keyword evidence="6 14" id="KW-0732">Signal</keyword>
<dbReference type="CDD" id="cd01347">
    <property type="entry name" value="ligand_gated_channel"/>
    <property type="match status" value="1"/>
</dbReference>
<sequence>MSSSVLRRATVAFPPLAIALSVSAAFSPLSFAQTASDHSLQPVLVTASRTAQKVGDVLADNLVITAEEIAESGQTSLIELLQTKRSIEAKKNGGAGNDADVYIRGANAKQSILLIDGVRSVSATSGSPTWSAVPLSQIERIEIVFGPLSTFYGADAVGGVIQVFTKKGSGAPRPSFSAGAGTYGERVYTAGISGSTEGDHPIRYSFNAAQEQARGFSSRPAVVYDPAAKKTSKYDQDKDGYDKMSVNGQVSWELARGQELGATILNSRNNAKYDSGTGVPAFNPYIVSEVDIYSAYSRNQINSVWTSLVQVSRSYTKQQSFTKAKPDINNSKQDQFSWQNDLKLGKDLLQVLLERREESVVNSGQALQNRSRSTNSLALAYQANRGDHLGSASVRYDDSSVYGSKVTGGLGYGYRLSKDLRVNGSVSTSFRAPTYNDLYYAYAGNPTYGNPDAKPEKGKNAEIGLYYDNGVSNASAVYYQNRLTDMLAVQACANGAPGSCTYNINRAVLKGVSVEVGTKIGNYRLYSSLDVQDPRDEMTDTLIARRSRYHGTLGMSHTYNAFKSGFDIIYSGYRYDAEKQVNRLGGYALLNLHATYDLNNDWQLFGRWNNVFDKSYEQALGYNTAGSNVFVGVRYGFK</sequence>
<keyword evidence="7" id="KW-0406">Ion transport</keyword>
<dbReference type="PANTHER" id="PTHR30069">
    <property type="entry name" value="TONB-DEPENDENT OUTER MEMBRANE RECEPTOR"/>
    <property type="match status" value="1"/>
</dbReference>
<keyword evidence="11 12" id="KW-0998">Cell outer membrane</keyword>
<proteinExistence type="inferred from homology"/>
<evidence type="ECO:0000256" key="7">
    <source>
        <dbReference type="ARBA" id="ARBA00023065"/>
    </source>
</evidence>
<dbReference type="InterPro" id="IPR039426">
    <property type="entry name" value="TonB-dep_rcpt-like"/>
</dbReference>
<evidence type="ECO:0000313" key="18">
    <source>
        <dbReference type="Proteomes" id="UP000657372"/>
    </source>
</evidence>
<keyword evidence="3 12" id="KW-0813">Transport</keyword>
<evidence type="ECO:0000256" key="9">
    <source>
        <dbReference type="ARBA" id="ARBA00023136"/>
    </source>
</evidence>
<evidence type="ECO:0000256" key="4">
    <source>
        <dbReference type="ARBA" id="ARBA00022452"/>
    </source>
</evidence>
<dbReference type="Pfam" id="PF00593">
    <property type="entry name" value="TonB_dep_Rec_b-barrel"/>
    <property type="match status" value="1"/>
</dbReference>
<feature type="domain" description="TonB-dependent receptor plug" evidence="16">
    <location>
        <begin position="62"/>
        <end position="160"/>
    </location>
</feature>
<evidence type="ECO:0000313" key="17">
    <source>
        <dbReference type="EMBL" id="MBF8176871.1"/>
    </source>
</evidence>
<keyword evidence="9 12" id="KW-0472">Membrane</keyword>
<evidence type="ECO:0000256" key="6">
    <source>
        <dbReference type="ARBA" id="ARBA00022729"/>
    </source>
</evidence>
<gene>
    <name evidence="17" type="ORF">IXC47_04155</name>
</gene>
<evidence type="ECO:0000256" key="13">
    <source>
        <dbReference type="RuleBase" id="RU003357"/>
    </source>
</evidence>
<accession>A0ABS0EPT0</accession>
<keyword evidence="5 12" id="KW-0812">Transmembrane</keyword>
<evidence type="ECO:0000256" key="3">
    <source>
        <dbReference type="ARBA" id="ARBA00022448"/>
    </source>
</evidence>
<keyword evidence="4 12" id="KW-1134">Transmembrane beta strand</keyword>
<evidence type="ECO:0000256" key="5">
    <source>
        <dbReference type="ARBA" id="ARBA00022692"/>
    </source>
</evidence>
<feature type="chain" id="PRO_5045715887" evidence="14">
    <location>
        <begin position="25"/>
        <end position="638"/>
    </location>
</feature>
<dbReference type="InterPro" id="IPR012910">
    <property type="entry name" value="Plug_dom"/>
</dbReference>
<evidence type="ECO:0000259" key="16">
    <source>
        <dbReference type="Pfam" id="PF07715"/>
    </source>
</evidence>
<comment type="subcellular location">
    <subcellularLocation>
        <location evidence="1 12">Cell outer membrane</location>
        <topology evidence="1 12">Multi-pass membrane protein</topology>
    </subcellularLocation>
</comment>
<dbReference type="InterPro" id="IPR037066">
    <property type="entry name" value="Plug_dom_sf"/>
</dbReference>
<dbReference type="SUPFAM" id="SSF56935">
    <property type="entry name" value="Porins"/>
    <property type="match status" value="1"/>
</dbReference>
<evidence type="ECO:0000256" key="14">
    <source>
        <dbReference type="SAM" id="SignalP"/>
    </source>
</evidence>
<organism evidence="17 18">
    <name type="scientific">Herminiimonas contaminans</name>
    <dbReference type="NCBI Taxonomy" id="1111140"/>
    <lineage>
        <taxon>Bacteria</taxon>
        <taxon>Pseudomonadati</taxon>
        <taxon>Pseudomonadota</taxon>
        <taxon>Betaproteobacteria</taxon>
        <taxon>Burkholderiales</taxon>
        <taxon>Oxalobacteraceae</taxon>
        <taxon>Herminiimonas</taxon>
    </lineage>
</organism>
<dbReference type="PROSITE" id="PS52016">
    <property type="entry name" value="TONB_DEPENDENT_REC_3"/>
    <property type="match status" value="1"/>
</dbReference>
<dbReference type="EMBL" id="JADOEL010000002">
    <property type="protein sequence ID" value="MBF8176871.1"/>
    <property type="molecule type" value="Genomic_DNA"/>
</dbReference>
<dbReference type="InterPro" id="IPR000531">
    <property type="entry name" value="Beta-barrel_TonB"/>
</dbReference>
<keyword evidence="18" id="KW-1185">Reference proteome</keyword>
<evidence type="ECO:0000259" key="15">
    <source>
        <dbReference type="Pfam" id="PF00593"/>
    </source>
</evidence>
<comment type="similarity">
    <text evidence="2 12 13">Belongs to the TonB-dependent receptor family.</text>
</comment>
<dbReference type="InterPro" id="IPR036942">
    <property type="entry name" value="Beta-barrel_TonB_sf"/>
</dbReference>
<feature type="signal peptide" evidence="14">
    <location>
        <begin position="1"/>
        <end position="24"/>
    </location>
</feature>
<dbReference type="RefSeq" id="WP_195874780.1">
    <property type="nucleotide sequence ID" value="NZ_JADOEL010000002.1"/>
</dbReference>